<name>A0A0D7ARQ8_9AGAR</name>
<protein>
    <submittedName>
        <fullName evidence="1">Uncharacterized protein</fullName>
    </submittedName>
</protein>
<sequence>MQELVAPIKLLSIYQECDVPKERRDISRYHRVPETELLSLICLIMDRVRHG</sequence>
<dbReference type="EMBL" id="KN881360">
    <property type="protein sequence ID" value="KIY60685.1"/>
    <property type="molecule type" value="Genomic_DNA"/>
</dbReference>
<organism evidence="1 2">
    <name type="scientific">Cylindrobasidium torrendii FP15055 ss-10</name>
    <dbReference type="NCBI Taxonomy" id="1314674"/>
    <lineage>
        <taxon>Eukaryota</taxon>
        <taxon>Fungi</taxon>
        <taxon>Dikarya</taxon>
        <taxon>Basidiomycota</taxon>
        <taxon>Agaricomycotina</taxon>
        <taxon>Agaricomycetes</taxon>
        <taxon>Agaricomycetidae</taxon>
        <taxon>Agaricales</taxon>
        <taxon>Marasmiineae</taxon>
        <taxon>Physalacriaceae</taxon>
        <taxon>Cylindrobasidium</taxon>
    </lineage>
</organism>
<evidence type="ECO:0000313" key="2">
    <source>
        <dbReference type="Proteomes" id="UP000054007"/>
    </source>
</evidence>
<proteinExistence type="predicted"/>
<accession>A0A0D7ARQ8</accession>
<keyword evidence="2" id="KW-1185">Reference proteome</keyword>
<dbReference type="AlphaFoldDB" id="A0A0D7ARQ8"/>
<gene>
    <name evidence="1" type="ORF">CYLTODRAFT_460531</name>
</gene>
<evidence type="ECO:0000313" key="1">
    <source>
        <dbReference type="EMBL" id="KIY60685.1"/>
    </source>
</evidence>
<reference evidence="1 2" key="1">
    <citation type="journal article" date="2015" name="Fungal Genet. Biol.">
        <title>Evolution of novel wood decay mechanisms in Agaricales revealed by the genome sequences of Fistulina hepatica and Cylindrobasidium torrendii.</title>
        <authorList>
            <person name="Floudas D."/>
            <person name="Held B.W."/>
            <person name="Riley R."/>
            <person name="Nagy L.G."/>
            <person name="Koehler G."/>
            <person name="Ransdell A.S."/>
            <person name="Younus H."/>
            <person name="Chow J."/>
            <person name="Chiniquy J."/>
            <person name="Lipzen A."/>
            <person name="Tritt A."/>
            <person name="Sun H."/>
            <person name="Haridas S."/>
            <person name="LaButti K."/>
            <person name="Ohm R.A."/>
            <person name="Kues U."/>
            <person name="Blanchette R.A."/>
            <person name="Grigoriev I.V."/>
            <person name="Minto R.E."/>
            <person name="Hibbett D.S."/>
        </authorList>
    </citation>
    <scope>NUCLEOTIDE SEQUENCE [LARGE SCALE GENOMIC DNA]</scope>
    <source>
        <strain evidence="1 2">FP15055 ss-10</strain>
    </source>
</reference>
<dbReference type="Proteomes" id="UP000054007">
    <property type="component" value="Unassembled WGS sequence"/>
</dbReference>